<dbReference type="EMBL" id="JBBNAG010000006">
    <property type="protein sequence ID" value="KAK9125666.1"/>
    <property type="molecule type" value="Genomic_DNA"/>
</dbReference>
<proteinExistence type="predicted"/>
<organism evidence="1 2">
    <name type="scientific">Stephania cephalantha</name>
    <dbReference type="NCBI Taxonomy" id="152367"/>
    <lineage>
        <taxon>Eukaryota</taxon>
        <taxon>Viridiplantae</taxon>
        <taxon>Streptophyta</taxon>
        <taxon>Embryophyta</taxon>
        <taxon>Tracheophyta</taxon>
        <taxon>Spermatophyta</taxon>
        <taxon>Magnoliopsida</taxon>
        <taxon>Ranunculales</taxon>
        <taxon>Menispermaceae</taxon>
        <taxon>Menispermoideae</taxon>
        <taxon>Cissampelideae</taxon>
        <taxon>Stephania</taxon>
    </lineage>
</organism>
<keyword evidence="2" id="KW-1185">Reference proteome</keyword>
<dbReference type="AlphaFoldDB" id="A0AAP0P332"/>
<protein>
    <submittedName>
        <fullName evidence="1">Uncharacterized protein</fullName>
    </submittedName>
</protein>
<sequence>MDPVAPSAVSLIGTSPSRFLFSSSSSLFLLLPLRPCVKYTSPPSRRRHSSIRTSDQSDKAIALFTAPTSKSRHRRHRAVAGVAAAPPPRHRRCRRYCHRRASAGVVEPLPALSSAPLLRRRPCHPCRCWLRLLAARAGATPALPRHRDPCCCSTASSPLAVVVADPVAPLPASCCVDRYSSSATVLGLAGRVTTSLRSSPLLAVTASCCCCPPPPSPSPLDCVVLGRWIATSLRVLPSLAAADRPLLPASPLAVVVADPVAPLLVLAGASPSRFLFSSSSSLFLLLPLRPCV</sequence>
<evidence type="ECO:0000313" key="2">
    <source>
        <dbReference type="Proteomes" id="UP001419268"/>
    </source>
</evidence>
<reference evidence="1 2" key="1">
    <citation type="submission" date="2024-01" db="EMBL/GenBank/DDBJ databases">
        <title>Genome assemblies of Stephania.</title>
        <authorList>
            <person name="Yang L."/>
        </authorList>
    </citation>
    <scope>NUCLEOTIDE SEQUENCE [LARGE SCALE GENOMIC DNA]</scope>
    <source>
        <strain evidence="1">JXDWG</strain>
        <tissue evidence="1">Leaf</tissue>
    </source>
</reference>
<accession>A0AAP0P332</accession>
<comment type="caution">
    <text evidence="1">The sequence shown here is derived from an EMBL/GenBank/DDBJ whole genome shotgun (WGS) entry which is preliminary data.</text>
</comment>
<name>A0AAP0P332_9MAGN</name>
<gene>
    <name evidence="1" type="ORF">Scep_014512</name>
</gene>
<evidence type="ECO:0000313" key="1">
    <source>
        <dbReference type="EMBL" id="KAK9125666.1"/>
    </source>
</evidence>
<dbReference type="Proteomes" id="UP001419268">
    <property type="component" value="Unassembled WGS sequence"/>
</dbReference>